<feature type="chain" id="PRO_5041531127" evidence="1">
    <location>
        <begin position="20"/>
        <end position="91"/>
    </location>
</feature>
<dbReference type="RefSeq" id="WP_086956989.1">
    <property type="nucleotide sequence ID" value="NZ_AP018045.1"/>
</dbReference>
<dbReference type="Proteomes" id="UP000218676">
    <property type="component" value="Chromosome 1"/>
</dbReference>
<gene>
    <name evidence="3" type="ORF">IC627_05855</name>
    <name evidence="2" type="ORF">PDPUS_1_02063</name>
</gene>
<feature type="signal peptide" evidence="1">
    <location>
        <begin position="1"/>
        <end position="19"/>
    </location>
</feature>
<proteinExistence type="predicted"/>
<organism evidence="2 4">
    <name type="scientific">Photobacterium damsela subsp. piscicida</name>
    <name type="common">Pasteurella piscicida</name>
    <dbReference type="NCBI Taxonomy" id="38294"/>
    <lineage>
        <taxon>Bacteria</taxon>
        <taxon>Pseudomonadati</taxon>
        <taxon>Pseudomonadota</taxon>
        <taxon>Gammaproteobacteria</taxon>
        <taxon>Vibrionales</taxon>
        <taxon>Vibrionaceae</taxon>
        <taxon>Photobacterium</taxon>
    </lineage>
</organism>
<dbReference type="InterPro" id="IPR009971">
    <property type="entry name" value="DUF1496"/>
</dbReference>
<reference evidence="4" key="2">
    <citation type="submission" date="2017-05" db="EMBL/GenBank/DDBJ databases">
        <title>Whole genome sequence of fish pathogenic bacteria, Photobacterium damselae subsp. piscicida, strain 91-197, isolated from hybrid striped bass (Morone sp.) in USA.</title>
        <authorList>
            <person name="Teru Y."/>
            <person name="Hikima J."/>
            <person name="Kono T."/>
            <person name="Sakai M."/>
            <person name="Takano T."/>
            <person name="Hawke J.P."/>
            <person name="Takeyama H."/>
            <person name="Aoki T."/>
        </authorList>
    </citation>
    <scope>NUCLEOTIDE SEQUENCE [LARGE SCALE GENOMIC DNA]</scope>
    <source>
        <strain evidence="4">91-197</strain>
    </source>
</reference>
<evidence type="ECO:0000313" key="2">
    <source>
        <dbReference type="EMBL" id="BAX53437.1"/>
    </source>
</evidence>
<dbReference type="Proteomes" id="UP000516656">
    <property type="component" value="Chromosome 1"/>
</dbReference>
<dbReference type="EMBL" id="AP018045">
    <property type="protein sequence ID" value="BAX53437.1"/>
    <property type="molecule type" value="Genomic_DNA"/>
</dbReference>
<accession>A0A1V1V3P2</accession>
<keyword evidence="1" id="KW-0732">Signal</keyword>
<name>A0A1V1V3P2_PHODP</name>
<dbReference type="EMBL" id="CP061854">
    <property type="protein sequence ID" value="QOD57463.1"/>
    <property type="molecule type" value="Genomic_DNA"/>
</dbReference>
<evidence type="ECO:0000256" key="1">
    <source>
        <dbReference type="SAM" id="SignalP"/>
    </source>
</evidence>
<dbReference type="Pfam" id="PF07383">
    <property type="entry name" value="DUF1496"/>
    <property type="match status" value="1"/>
</dbReference>
<evidence type="ECO:0000313" key="3">
    <source>
        <dbReference type="EMBL" id="QOD57463.1"/>
    </source>
</evidence>
<sequence length="91" mass="9956">MNKKLIGLFALLCSGVVSAATYSTPVKPVVVVNDGLLGQRVCYYDGKSFSLGSILQVGKHYMICKEAFDYESNGNLRWYPLNEGKASSSKK</sequence>
<reference evidence="3 5" key="3">
    <citation type="submission" date="2020-09" db="EMBL/GenBank/DDBJ databases">
        <title>Complete, closed and curated genome sequences of Photobacterium damselae subsp. piscicida isolates from Australia indicate localised evolution and additional plasmid-borne pathogenicity mechanisms.</title>
        <authorList>
            <person name="Baseggio L."/>
            <person name="Silayeva O."/>
            <person name="Buller N."/>
            <person name="Landos M."/>
            <person name="Engelstaedter J."/>
            <person name="Barnes A.C."/>
        </authorList>
    </citation>
    <scope>NUCLEOTIDE SEQUENCE [LARGE SCALE GENOMIC DNA]</scope>
    <source>
        <strain evidence="3 5">AS-16-0540-1</strain>
    </source>
</reference>
<dbReference type="AlphaFoldDB" id="A0A1V1V3P2"/>
<evidence type="ECO:0000313" key="5">
    <source>
        <dbReference type="Proteomes" id="UP000516656"/>
    </source>
</evidence>
<protein>
    <submittedName>
        <fullName evidence="3">DUF1496 domain-containing protein</fullName>
    </submittedName>
</protein>
<reference evidence="2" key="1">
    <citation type="journal article" date="2017" name="Genome Announc.">
        <title>Whole-Genome Sequence of Photobacterium damselae subsp. piscicida Strain 91-197, Isolated from Hybrid Striped Bass (Morone sp.) in the United States.</title>
        <authorList>
            <person name="Teru Y."/>
            <person name="Hikima J."/>
            <person name="Kono T."/>
            <person name="Sakai M."/>
            <person name="Takano T."/>
            <person name="Hawke J.P."/>
            <person name="Takeyama H."/>
            <person name="Aoki T."/>
        </authorList>
    </citation>
    <scope>NUCLEOTIDE SEQUENCE</scope>
    <source>
        <strain evidence="2">91-197</strain>
    </source>
</reference>
<evidence type="ECO:0000313" key="4">
    <source>
        <dbReference type="Proteomes" id="UP000218676"/>
    </source>
</evidence>